<dbReference type="RefSeq" id="WP_306871499.1">
    <property type="nucleotide sequence ID" value="NZ_JAUSRB010000002.1"/>
</dbReference>
<comment type="caution">
    <text evidence="1">The sequence shown here is derived from an EMBL/GenBank/DDBJ whole genome shotgun (WGS) entry which is preliminary data.</text>
</comment>
<dbReference type="EMBL" id="JAUSRB010000002">
    <property type="protein sequence ID" value="MDP9868537.1"/>
    <property type="molecule type" value="Genomic_DNA"/>
</dbReference>
<evidence type="ECO:0000313" key="2">
    <source>
        <dbReference type="Proteomes" id="UP001230426"/>
    </source>
</evidence>
<name>A0ABT9RI61_9ACTN</name>
<accession>A0ABT9RI61</accession>
<keyword evidence="2" id="KW-1185">Reference proteome</keyword>
<gene>
    <name evidence="1" type="ORF">J2S55_007803</name>
</gene>
<organism evidence="1 2">
    <name type="scientific">Streptosporangium brasiliense</name>
    <dbReference type="NCBI Taxonomy" id="47480"/>
    <lineage>
        <taxon>Bacteria</taxon>
        <taxon>Bacillati</taxon>
        <taxon>Actinomycetota</taxon>
        <taxon>Actinomycetes</taxon>
        <taxon>Streptosporangiales</taxon>
        <taxon>Streptosporangiaceae</taxon>
        <taxon>Streptosporangium</taxon>
    </lineage>
</organism>
<reference evidence="1 2" key="1">
    <citation type="submission" date="2023-07" db="EMBL/GenBank/DDBJ databases">
        <title>Sequencing the genomes of 1000 actinobacteria strains.</title>
        <authorList>
            <person name="Klenk H.-P."/>
        </authorList>
    </citation>
    <scope>NUCLEOTIDE SEQUENCE [LARGE SCALE GENOMIC DNA]</scope>
    <source>
        <strain evidence="1 2">DSM 44109</strain>
    </source>
</reference>
<proteinExistence type="predicted"/>
<sequence>MIARNPYLKVSAEVAGDHGSIPREDFGAVTDAVRKTAAADGPEVR</sequence>
<protein>
    <submittedName>
        <fullName evidence="1">Uncharacterized protein</fullName>
    </submittedName>
</protein>
<dbReference type="Proteomes" id="UP001230426">
    <property type="component" value="Unassembled WGS sequence"/>
</dbReference>
<evidence type="ECO:0000313" key="1">
    <source>
        <dbReference type="EMBL" id="MDP9868537.1"/>
    </source>
</evidence>